<proteinExistence type="predicted"/>
<keyword evidence="2" id="KW-1185">Reference proteome</keyword>
<protein>
    <submittedName>
        <fullName evidence="1">Squalene/phytoene synthase family protein</fullName>
    </submittedName>
</protein>
<gene>
    <name evidence="1" type="ORF">P8627_16185</name>
</gene>
<sequence>MTETAPGSSDDIAACADLVRRGDPARFRAVMAAPVRLRAMLFPLYAFNIEVARAPWVTSEPMIAQMRLQWWREALDEIAAGGKVRRHEVVTPLAAVVDRRAAQDLDDMIVARHDDIEGLRIADPADLTRYLDRTAGTLLWSAARLAGAEDAAAVRDGGLAHGIASWLLAAPDLAKRGRAPLPPGPPEDRVRDLAEAGLAALARFREARPPKAARGVFLVLSDVGPILRAFRDRPGDQPDLSDAGSRWRLMRAAVTGRV</sequence>
<dbReference type="InterPro" id="IPR002060">
    <property type="entry name" value="Squ/phyt_synthse"/>
</dbReference>
<evidence type="ECO:0000313" key="2">
    <source>
        <dbReference type="Proteomes" id="UP001243420"/>
    </source>
</evidence>
<dbReference type="Pfam" id="PF00494">
    <property type="entry name" value="SQS_PSY"/>
    <property type="match status" value="1"/>
</dbReference>
<name>A0ABY8LB22_9RHOB</name>
<dbReference type="RefSeq" id="WP_279965285.1">
    <property type="nucleotide sequence ID" value="NZ_CP122537.1"/>
</dbReference>
<reference evidence="1 2" key="1">
    <citation type="submission" date="2023-04" db="EMBL/GenBank/DDBJ databases">
        <title>Jannaschia ovalis sp. nov., a marine bacterium isolated from sea tidal flat.</title>
        <authorList>
            <person name="Kwon D.Y."/>
            <person name="Kim J.-J."/>
        </authorList>
    </citation>
    <scope>NUCLEOTIDE SEQUENCE [LARGE SCALE GENOMIC DNA]</scope>
    <source>
        <strain evidence="1 2">GRR-S6-38</strain>
    </source>
</reference>
<organism evidence="1 2">
    <name type="scientific">Jannaschia ovalis</name>
    <dbReference type="NCBI Taxonomy" id="3038773"/>
    <lineage>
        <taxon>Bacteria</taxon>
        <taxon>Pseudomonadati</taxon>
        <taxon>Pseudomonadota</taxon>
        <taxon>Alphaproteobacteria</taxon>
        <taxon>Rhodobacterales</taxon>
        <taxon>Roseobacteraceae</taxon>
        <taxon>Jannaschia</taxon>
    </lineage>
</organism>
<accession>A0ABY8LB22</accession>
<dbReference type="Gene3D" id="1.10.600.10">
    <property type="entry name" value="Farnesyl Diphosphate Synthase"/>
    <property type="match status" value="1"/>
</dbReference>
<dbReference type="SUPFAM" id="SSF48576">
    <property type="entry name" value="Terpenoid synthases"/>
    <property type="match status" value="1"/>
</dbReference>
<evidence type="ECO:0000313" key="1">
    <source>
        <dbReference type="EMBL" id="WGH78534.1"/>
    </source>
</evidence>
<dbReference type="EMBL" id="CP122537">
    <property type="protein sequence ID" value="WGH78534.1"/>
    <property type="molecule type" value="Genomic_DNA"/>
</dbReference>
<dbReference type="InterPro" id="IPR008949">
    <property type="entry name" value="Isoprenoid_synthase_dom_sf"/>
</dbReference>
<dbReference type="Proteomes" id="UP001243420">
    <property type="component" value="Chromosome"/>
</dbReference>